<dbReference type="InterPro" id="IPR057207">
    <property type="entry name" value="FBXL15_LRR"/>
</dbReference>
<dbReference type="PANTHER" id="PTHR13318:SF247">
    <property type="entry name" value="GH16156P"/>
    <property type="match status" value="1"/>
</dbReference>
<dbReference type="GO" id="GO:0019005">
    <property type="term" value="C:SCF ubiquitin ligase complex"/>
    <property type="evidence" value="ECO:0007669"/>
    <property type="project" value="TreeGrafter"/>
</dbReference>
<dbReference type="AlphaFoldDB" id="A0A7R9G6Y4"/>
<dbReference type="SMART" id="SM00367">
    <property type="entry name" value="LRR_CC"/>
    <property type="match status" value="4"/>
</dbReference>
<dbReference type="PROSITE" id="PS50181">
    <property type="entry name" value="FBOX"/>
    <property type="match status" value="1"/>
</dbReference>
<dbReference type="Pfam" id="PF25372">
    <property type="entry name" value="DUF7885"/>
    <property type="match status" value="1"/>
</dbReference>
<sequence length="512" mass="58012">MYGEMKSSPMRPGHDGVHMAPSRRLRAHLENSKPPASSPASEYLRNKPLFRASSNLSELWTSSVVTRVNNLGDYDPIACHRRTTRQPLARLTNTNQSSYFWKVYPSSKREKYYSTMTSGEETVGKDIETESRGVVVNHLPNEMLLKIFSLLDVKDICYSTRYVCKRWNVLSNDEALWKNSEFVCTKNMTLEYIYKMLRSASLLRAVVLQWRLDTAGILEVLCKCCPDIQRIQLICCGMINLNTMEMLSVRYPGLLHLSMGKSFSVQRDCFDVLGQFRKIQSINLSHSRLTGDQLESIVDSCPDLVEINIDYVRGIEERYILNLIAAKKETLVSLAVFGDRVTDSTFEALQECNKLYSLHISQCGLLSDRGLKSLSSLKTLSSLKLRYASNISYSGLCKFLLQKTLSSLKYLSLSRSNKFDDVCAVSICQNCASLQELDLSYCPNVTAEGIKTLSQGCKSLKVIYYNVFNPEHSVFMEKIVFKVPVDKKNYAVGTSLKKKNVVDNLKEVSTSR</sequence>
<evidence type="ECO:0000256" key="1">
    <source>
        <dbReference type="ARBA" id="ARBA00022786"/>
    </source>
</evidence>
<protein>
    <recommendedName>
        <fullName evidence="2">F-box domain-containing protein</fullName>
    </recommendedName>
</protein>
<dbReference type="Pfam" id="PF12937">
    <property type="entry name" value="F-box-like"/>
    <property type="match status" value="1"/>
</dbReference>
<dbReference type="InterPro" id="IPR006553">
    <property type="entry name" value="Leu-rich_rpt_Cys-con_subtyp"/>
</dbReference>
<name>A0A7R9G6Y4_TIMSH</name>
<evidence type="ECO:0000259" key="2">
    <source>
        <dbReference type="PROSITE" id="PS50181"/>
    </source>
</evidence>
<evidence type="ECO:0000313" key="3">
    <source>
        <dbReference type="EMBL" id="CAD7267658.1"/>
    </source>
</evidence>
<organism evidence="3">
    <name type="scientific">Timema shepardi</name>
    <name type="common">Walking stick</name>
    <dbReference type="NCBI Taxonomy" id="629360"/>
    <lineage>
        <taxon>Eukaryota</taxon>
        <taxon>Metazoa</taxon>
        <taxon>Ecdysozoa</taxon>
        <taxon>Arthropoda</taxon>
        <taxon>Hexapoda</taxon>
        <taxon>Insecta</taxon>
        <taxon>Pterygota</taxon>
        <taxon>Neoptera</taxon>
        <taxon>Polyneoptera</taxon>
        <taxon>Phasmatodea</taxon>
        <taxon>Timematodea</taxon>
        <taxon>Timematoidea</taxon>
        <taxon>Timematidae</taxon>
        <taxon>Timema</taxon>
    </lineage>
</organism>
<dbReference type="SMART" id="SM00256">
    <property type="entry name" value="FBOX"/>
    <property type="match status" value="1"/>
</dbReference>
<dbReference type="GO" id="GO:0031146">
    <property type="term" value="P:SCF-dependent proteasomal ubiquitin-dependent protein catabolic process"/>
    <property type="evidence" value="ECO:0007669"/>
    <property type="project" value="TreeGrafter"/>
</dbReference>
<dbReference type="PANTHER" id="PTHR13318">
    <property type="entry name" value="PARTNER OF PAIRED, ISOFORM B-RELATED"/>
    <property type="match status" value="1"/>
</dbReference>
<dbReference type="InterPro" id="IPR001810">
    <property type="entry name" value="F-box_dom"/>
</dbReference>
<accession>A0A7R9G6Y4</accession>
<dbReference type="SUPFAM" id="SSF81383">
    <property type="entry name" value="F-box domain"/>
    <property type="match status" value="1"/>
</dbReference>
<proteinExistence type="predicted"/>
<reference evidence="3" key="1">
    <citation type="submission" date="2020-11" db="EMBL/GenBank/DDBJ databases">
        <authorList>
            <person name="Tran Van P."/>
        </authorList>
    </citation>
    <scope>NUCLEOTIDE SEQUENCE</scope>
</reference>
<keyword evidence="1" id="KW-0833">Ubl conjugation pathway</keyword>
<dbReference type="InterPro" id="IPR036047">
    <property type="entry name" value="F-box-like_dom_sf"/>
</dbReference>
<gene>
    <name evidence="3" type="ORF">TSIB3V08_LOCUS11663</name>
</gene>
<dbReference type="InterPro" id="IPR032675">
    <property type="entry name" value="LRR_dom_sf"/>
</dbReference>
<dbReference type="EMBL" id="OC009890">
    <property type="protein sequence ID" value="CAD7267658.1"/>
    <property type="molecule type" value="Genomic_DNA"/>
</dbReference>
<dbReference type="SUPFAM" id="SSF52047">
    <property type="entry name" value="RNI-like"/>
    <property type="match status" value="1"/>
</dbReference>
<dbReference type="Gene3D" id="3.80.10.10">
    <property type="entry name" value="Ribonuclease Inhibitor"/>
    <property type="match status" value="2"/>
</dbReference>
<feature type="domain" description="F-box" evidence="2">
    <location>
        <begin position="133"/>
        <end position="180"/>
    </location>
</feature>